<organism evidence="2 3">
    <name type="scientific">Salix udensis</name>
    <dbReference type="NCBI Taxonomy" id="889485"/>
    <lineage>
        <taxon>Eukaryota</taxon>
        <taxon>Viridiplantae</taxon>
        <taxon>Streptophyta</taxon>
        <taxon>Embryophyta</taxon>
        <taxon>Tracheophyta</taxon>
        <taxon>Spermatophyta</taxon>
        <taxon>Magnoliopsida</taxon>
        <taxon>eudicotyledons</taxon>
        <taxon>Gunneridae</taxon>
        <taxon>Pentapetalae</taxon>
        <taxon>rosids</taxon>
        <taxon>fabids</taxon>
        <taxon>Malpighiales</taxon>
        <taxon>Salicaceae</taxon>
        <taxon>Saliceae</taxon>
        <taxon>Salix</taxon>
    </lineage>
</organism>
<feature type="domain" description="Sec7/BIG1-like C-terminal" evidence="1">
    <location>
        <begin position="49"/>
        <end position="151"/>
    </location>
</feature>
<dbReference type="EMBL" id="JAPFFJ010000015">
    <property type="protein sequence ID" value="KAJ6410232.1"/>
    <property type="molecule type" value="Genomic_DNA"/>
</dbReference>
<keyword evidence="3" id="KW-1185">Reference proteome</keyword>
<dbReference type="AlphaFoldDB" id="A0AAD6NYP3"/>
<dbReference type="Proteomes" id="UP001162972">
    <property type="component" value="Chromosome 9"/>
</dbReference>
<dbReference type="InterPro" id="IPR046455">
    <property type="entry name" value="Sec7/BIG1-like_C"/>
</dbReference>
<reference evidence="2 3" key="1">
    <citation type="journal article" date="2023" name="Int. J. Mol. Sci.">
        <title>De Novo Assembly and Annotation of 11 Diverse Shrub Willow (Salix) Genomes Reveals Novel Gene Organization in Sex-Linked Regions.</title>
        <authorList>
            <person name="Hyden B."/>
            <person name="Feng K."/>
            <person name="Yates T.B."/>
            <person name="Jawdy S."/>
            <person name="Cereghino C."/>
            <person name="Smart L.B."/>
            <person name="Muchero W."/>
        </authorList>
    </citation>
    <scope>NUCLEOTIDE SEQUENCE [LARGE SCALE GENOMIC DNA]</scope>
    <source>
        <tissue evidence="2">Shoot tip</tissue>
    </source>
</reference>
<comment type="caution">
    <text evidence="2">The sequence shown here is derived from an EMBL/GenBank/DDBJ whole genome shotgun (WGS) entry which is preliminary data.</text>
</comment>
<name>A0AAD6NYP3_9ROSI</name>
<evidence type="ECO:0000313" key="3">
    <source>
        <dbReference type="Proteomes" id="UP001162972"/>
    </source>
</evidence>
<evidence type="ECO:0000313" key="2">
    <source>
        <dbReference type="EMBL" id="KAJ6410232.1"/>
    </source>
</evidence>
<sequence length="169" mass="18750">MDDIEMPESPHRYVDMDVSSDHGFTNEDLPDENLQTAAYVVSRVKSHIAVQLLIVQVASGLYKANWQFLSAANVRILVDIFTSIASHAHQLNSEKSLLRKLQKGCSIAGISDPPMVHFENESYENYLDFLQDLLKDNPSMSEALNIEEQLAGSSRALPPLPPLTVNTIG</sequence>
<gene>
    <name evidence="2" type="ORF">OIU84_009682</name>
</gene>
<dbReference type="Pfam" id="PF20252">
    <property type="entry name" value="BIG2_C"/>
    <property type="match status" value="1"/>
</dbReference>
<proteinExistence type="predicted"/>
<protein>
    <recommendedName>
        <fullName evidence="1">Sec7/BIG1-like C-terminal domain-containing protein</fullName>
    </recommendedName>
</protein>
<accession>A0AAD6NYP3</accession>
<evidence type="ECO:0000259" key="1">
    <source>
        <dbReference type="Pfam" id="PF20252"/>
    </source>
</evidence>